<reference evidence="1 2" key="1">
    <citation type="submission" date="2019-07" db="EMBL/GenBank/DDBJ databases">
        <authorList>
            <person name="Kim J."/>
        </authorList>
    </citation>
    <scope>NUCLEOTIDE SEQUENCE [LARGE SCALE GENOMIC DNA]</scope>
    <source>
        <strain evidence="1 2">JC52</strain>
    </source>
</reference>
<organism evidence="1 2">
    <name type="scientific">Paenibacillus cremeus</name>
    <dbReference type="NCBI Taxonomy" id="2163881"/>
    <lineage>
        <taxon>Bacteria</taxon>
        <taxon>Bacillati</taxon>
        <taxon>Bacillota</taxon>
        <taxon>Bacilli</taxon>
        <taxon>Bacillales</taxon>
        <taxon>Paenibacillaceae</taxon>
        <taxon>Paenibacillus</taxon>
    </lineage>
</organism>
<dbReference type="OrthoDB" id="9806494at2"/>
<dbReference type="PANTHER" id="PTHR36439:SF1">
    <property type="entry name" value="DUF1697 DOMAIN-CONTAINING PROTEIN"/>
    <property type="match status" value="1"/>
</dbReference>
<gene>
    <name evidence="1" type="ORF">FPZ49_31285</name>
</gene>
<accession>A0A559JVS8</accession>
<proteinExistence type="predicted"/>
<dbReference type="AlphaFoldDB" id="A0A559JVS8"/>
<evidence type="ECO:0000313" key="1">
    <source>
        <dbReference type="EMBL" id="TVY03927.1"/>
    </source>
</evidence>
<name>A0A559JVS8_9BACL</name>
<dbReference type="Gene3D" id="3.30.70.1280">
    <property type="entry name" value="SP0830-like domains"/>
    <property type="match status" value="1"/>
</dbReference>
<dbReference type="RefSeq" id="WP_144854234.1">
    <property type="nucleotide sequence ID" value="NZ_VNJI01000063.1"/>
</dbReference>
<sequence>MLQYIALLRGINVSGQKIIKMDALKAMFESMPFHHVRTYIQSGNVMFDAAETDAEQLRASIEDMLKQALGYAVPVIVRSLTELEEAIRVCPFEVSQLREGEKVYVTFLAQPPALEAIQKLESYRNEVDDFQVRGKDVYVLCRGNYGRSQFSNTFLEKKLGAAATTRNWDTVLKLAEISRD</sequence>
<dbReference type="Proteomes" id="UP000317036">
    <property type="component" value="Unassembled WGS sequence"/>
</dbReference>
<comment type="caution">
    <text evidence="1">The sequence shown here is derived from an EMBL/GenBank/DDBJ whole genome shotgun (WGS) entry which is preliminary data.</text>
</comment>
<protein>
    <submittedName>
        <fullName evidence="1">DUF1697 domain-containing protein</fullName>
    </submittedName>
</protein>
<keyword evidence="2" id="KW-1185">Reference proteome</keyword>
<dbReference type="SUPFAM" id="SSF160379">
    <property type="entry name" value="SP0830-like"/>
    <property type="match status" value="1"/>
</dbReference>
<dbReference type="PANTHER" id="PTHR36439">
    <property type="entry name" value="BLL4334 PROTEIN"/>
    <property type="match status" value="1"/>
</dbReference>
<dbReference type="EMBL" id="VNJI01000063">
    <property type="protein sequence ID" value="TVY03927.1"/>
    <property type="molecule type" value="Genomic_DNA"/>
</dbReference>
<dbReference type="InterPro" id="IPR012545">
    <property type="entry name" value="DUF1697"/>
</dbReference>
<dbReference type="PIRSF" id="PIRSF008502">
    <property type="entry name" value="UCP008502"/>
    <property type="match status" value="1"/>
</dbReference>
<evidence type="ECO:0000313" key="2">
    <source>
        <dbReference type="Proteomes" id="UP000317036"/>
    </source>
</evidence>
<dbReference type="Pfam" id="PF08002">
    <property type="entry name" value="DUF1697"/>
    <property type="match status" value="1"/>
</dbReference>